<reference evidence="1 2" key="1">
    <citation type="journal article" date="2023" name="Commun. Biol.">
        <title>Genome analysis of Parmales, the sister group of diatoms, reveals the evolutionary specialization of diatoms from phago-mixotrophs to photoautotrophs.</title>
        <authorList>
            <person name="Ban H."/>
            <person name="Sato S."/>
            <person name="Yoshikawa S."/>
            <person name="Yamada K."/>
            <person name="Nakamura Y."/>
            <person name="Ichinomiya M."/>
            <person name="Sato N."/>
            <person name="Blanc-Mathieu R."/>
            <person name="Endo H."/>
            <person name="Kuwata A."/>
            <person name="Ogata H."/>
        </authorList>
    </citation>
    <scope>NUCLEOTIDE SEQUENCE [LARGE SCALE GENOMIC DNA]</scope>
</reference>
<accession>A0ABQ6MI54</accession>
<organism evidence="1 2">
    <name type="scientific">Tetraparma gracilis</name>
    <dbReference type="NCBI Taxonomy" id="2962635"/>
    <lineage>
        <taxon>Eukaryota</taxon>
        <taxon>Sar</taxon>
        <taxon>Stramenopiles</taxon>
        <taxon>Ochrophyta</taxon>
        <taxon>Bolidophyceae</taxon>
        <taxon>Parmales</taxon>
        <taxon>Triparmaceae</taxon>
        <taxon>Tetraparma</taxon>
    </lineage>
</organism>
<evidence type="ECO:0000313" key="2">
    <source>
        <dbReference type="Proteomes" id="UP001165060"/>
    </source>
</evidence>
<proteinExistence type="predicted"/>
<evidence type="ECO:0000313" key="1">
    <source>
        <dbReference type="EMBL" id="GMI26534.1"/>
    </source>
</evidence>
<dbReference type="Proteomes" id="UP001165060">
    <property type="component" value="Unassembled WGS sequence"/>
</dbReference>
<gene>
    <name evidence="1" type="ORF">TeGR_g6284</name>
</gene>
<dbReference type="EMBL" id="BRYB01004155">
    <property type="protein sequence ID" value="GMI26534.1"/>
    <property type="molecule type" value="Genomic_DNA"/>
</dbReference>
<name>A0ABQ6MI54_9STRA</name>
<sequence>MPNTPKNSSGLKKASHFLRDAMPKIGGIPTLRSRPKSPEVHVLDPHAKIAATKSTLGGLGIPTTKSTIAAAEASGAQPSALKSTVVGKGNSKKFKMDETGRGLPVRAFPEATTRRVLQAYCASLEVKQVQIEKLYKQHKDVIENREHADGSKKKFFDVSVDDSMAIFDNHRVEIASYIVLSHMFQREFPGLPAHDGKDPRGISFARYIIWSCELCRMKDFEMIEFFFTCLLQQPLLMDPDFFMNMGFLKSLLKAIHKDFAENKRLHWLVDDILPHNNEGIKYKDLVKYAYKYPPLLYPIIDFQRVWRRKIFGETVWGIKLSAMHDPVENEEA</sequence>
<comment type="caution">
    <text evidence="1">The sequence shown here is derived from an EMBL/GenBank/DDBJ whole genome shotgun (WGS) entry which is preliminary data.</text>
</comment>
<protein>
    <submittedName>
        <fullName evidence="1">Uncharacterized protein</fullName>
    </submittedName>
</protein>
<keyword evidence="2" id="KW-1185">Reference proteome</keyword>